<accession>A0ABS2HBP0</accession>
<dbReference type="PANTHER" id="PTHR10587:SF125">
    <property type="entry name" value="POLYSACCHARIDE DEACETYLASE YHEN-RELATED"/>
    <property type="match status" value="1"/>
</dbReference>
<keyword evidence="3" id="KW-1185">Reference proteome</keyword>
<dbReference type="Proteomes" id="UP000809621">
    <property type="component" value="Unassembled WGS sequence"/>
</dbReference>
<dbReference type="InterPro" id="IPR011330">
    <property type="entry name" value="Glyco_hydro/deAcase_b/a-brl"/>
</dbReference>
<gene>
    <name evidence="2" type="ORF">JQC93_01245</name>
</gene>
<dbReference type="InterPro" id="IPR050248">
    <property type="entry name" value="Polysacc_deacetylase_ArnD"/>
</dbReference>
<comment type="caution">
    <text evidence="2">The sequence shown here is derived from an EMBL/GenBank/DDBJ whole genome shotgun (WGS) entry which is preliminary data.</text>
</comment>
<dbReference type="PANTHER" id="PTHR10587">
    <property type="entry name" value="GLYCOSYL TRANSFERASE-RELATED"/>
    <property type="match status" value="1"/>
</dbReference>
<evidence type="ECO:0000313" key="2">
    <source>
        <dbReference type="EMBL" id="MBM7035015.1"/>
    </source>
</evidence>
<reference evidence="2 3" key="1">
    <citation type="submission" date="2021-02" db="EMBL/GenBank/DDBJ databases">
        <authorList>
            <person name="Park J.-S."/>
        </authorList>
    </citation>
    <scope>NUCLEOTIDE SEQUENCE [LARGE SCALE GENOMIC DNA]</scope>
    <source>
        <strain evidence="2 3">188UL20-2</strain>
    </source>
</reference>
<dbReference type="PROSITE" id="PS51677">
    <property type="entry name" value="NODB"/>
    <property type="match status" value="1"/>
</dbReference>
<evidence type="ECO:0000259" key="1">
    <source>
        <dbReference type="PROSITE" id="PS51677"/>
    </source>
</evidence>
<dbReference type="InterPro" id="IPR002509">
    <property type="entry name" value="NODB_dom"/>
</dbReference>
<organism evidence="2 3">
    <name type="scientific">Vibrio ulleungensis</name>
    <dbReference type="NCBI Taxonomy" id="2807619"/>
    <lineage>
        <taxon>Bacteria</taxon>
        <taxon>Pseudomonadati</taxon>
        <taxon>Pseudomonadota</taxon>
        <taxon>Gammaproteobacteria</taxon>
        <taxon>Vibrionales</taxon>
        <taxon>Vibrionaceae</taxon>
        <taxon>Vibrio</taxon>
    </lineage>
</organism>
<dbReference type="Pfam" id="PF01522">
    <property type="entry name" value="Polysacc_deac_1"/>
    <property type="match status" value="1"/>
</dbReference>
<dbReference type="Gene3D" id="3.20.20.370">
    <property type="entry name" value="Glycoside hydrolase/deacetylase"/>
    <property type="match status" value="1"/>
</dbReference>
<proteinExistence type="predicted"/>
<dbReference type="SUPFAM" id="SSF88713">
    <property type="entry name" value="Glycoside hydrolase/deacetylase"/>
    <property type="match status" value="1"/>
</dbReference>
<name>A0ABS2HBP0_9VIBR</name>
<evidence type="ECO:0000313" key="3">
    <source>
        <dbReference type="Proteomes" id="UP000809621"/>
    </source>
</evidence>
<sequence length="231" mass="25593">MVSLLLVVALAAGLWQLSKARSFQLFGDIVSQVETSEKLIALTFDDGPWNADITDQVLDTLNQHQVKATFYLNGKGMASNPNATSSIIGHGHEIGNHSYSHDRLVFKTPTEIAYEIETTNQLIRSAGYEGDITFRPPYGKKLFVLPHYLSQQDIVTVMWSIEPETYSEINKSSESIAEFVIEQSKPGAIILLHVLGSKNTHARDALPSIIDGLKQDGFEFVTVSELLEKKS</sequence>
<dbReference type="EMBL" id="JAFEUM010000001">
    <property type="protein sequence ID" value="MBM7035015.1"/>
    <property type="molecule type" value="Genomic_DNA"/>
</dbReference>
<protein>
    <submittedName>
        <fullName evidence="2">Polysaccharide deacetylase family protein</fullName>
    </submittedName>
</protein>
<feature type="domain" description="NodB homology" evidence="1">
    <location>
        <begin position="38"/>
        <end position="221"/>
    </location>
</feature>